<gene>
    <name evidence="2" type="ORF">TPAR_06978</name>
</gene>
<reference evidence="2 3" key="1">
    <citation type="submission" date="2018-01" db="EMBL/GenBank/DDBJ databases">
        <title>Harnessing the power of phylogenomics to disentangle the directionality and signatures of interkingdom host jumping in the parasitic fungal genus Tolypocladium.</title>
        <authorList>
            <person name="Quandt C.A."/>
            <person name="Patterson W."/>
            <person name="Spatafora J.W."/>
        </authorList>
    </citation>
    <scope>NUCLEOTIDE SEQUENCE [LARGE SCALE GENOMIC DNA]</scope>
    <source>
        <strain evidence="2 3">NRBC 100945</strain>
    </source>
</reference>
<feature type="compositionally biased region" description="Basic and acidic residues" evidence="1">
    <location>
        <begin position="691"/>
        <end position="705"/>
    </location>
</feature>
<feature type="region of interest" description="Disordered" evidence="1">
    <location>
        <begin position="47"/>
        <end position="113"/>
    </location>
</feature>
<feature type="region of interest" description="Disordered" evidence="1">
    <location>
        <begin position="527"/>
        <end position="558"/>
    </location>
</feature>
<feature type="compositionally biased region" description="Basic residues" evidence="1">
    <location>
        <begin position="309"/>
        <end position="328"/>
    </location>
</feature>
<evidence type="ECO:0000256" key="1">
    <source>
        <dbReference type="SAM" id="MobiDB-lite"/>
    </source>
</evidence>
<dbReference type="OrthoDB" id="5082539at2759"/>
<feature type="compositionally biased region" description="Basic and acidic residues" evidence="1">
    <location>
        <begin position="770"/>
        <end position="787"/>
    </location>
</feature>
<proteinExistence type="predicted"/>
<feature type="region of interest" description="Disordered" evidence="1">
    <location>
        <begin position="668"/>
        <end position="840"/>
    </location>
</feature>
<evidence type="ECO:0000313" key="3">
    <source>
        <dbReference type="Proteomes" id="UP000237481"/>
    </source>
</evidence>
<dbReference type="AlphaFoldDB" id="A0A2S4KRJ6"/>
<feature type="compositionally biased region" description="Basic and acidic residues" evidence="1">
    <location>
        <begin position="719"/>
        <end position="741"/>
    </location>
</feature>
<feature type="non-terminal residue" evidence="2">
    <location>
        <position position="840"/>
    </location>
</feature>
<feature type="compositionally biased region" description="Acidic residues" evidence="1">
    <location>
        <begin position="788"/>
        <end position="809"/>
    </location>
</feature>
<sequence length="840" mass="89688">MNSGHLQVQVRAKSVGWGNSPQEHLPPDLITDLRFLLKVPSFFDSERQGTSSLESSISPADVGSNDPEHEREHQECRECRDEREQWIEDVNDPRIAAAGPVVESRQSTAGHGGAYTAAQDEAAAPADEVKPPLYESIVSLPPVNPGTQPSLGTQLSLGTLSLDTQLSLGYRFPGSGRISRIDPPMTLHLQYHELGKLPSIDKVITHDFSQKTSPPSESSLWTLEEESESSGNDTDDTIRVPLTRQPRRTLRVLNLDDDSENFVDPRDLERRQSPGLGSPISPIQRHQQPERGRACSPTPESTSGNSRNLARHNAQKMRTTRLKNKIKTAGRLDSSDGGRKGSVDLAMSDSSALEARMARHSKEPLELSSSASTGRIMSHVEASVDAFRWTRPWKRQLLDEPGVWLCHRCEGVLHGEGGRLAQELLRLNSPVQREPGFPIRQRTALAGHVNPDMAWGLAILVGSEALSPTVHASPPRSVHDNGPKPDDDKHAADAAADDVEVVANGGHAVPETALGLCHFLHQRQDLDDANKGGDEDGDGGEDDGVVEDGNDVAGEGLGCVEGHHQGAVGGIEETHAGCLSNWEYEDEPDAGAFDGQQASHAEKSNLGAGVEAEAKDNAQGVHLPRAVDGFEEKPEGTCHEAGTLEVELSRPSVGSVLIVAVLSHAPPLREDDLQPPHQPVQHPPISQAQNDENRRTDGGADDVSHARKAIKALPQRTARGGDDDARHDDNGAVAEREEGADGRGPLARGDEAPGHEVDGGDVVRVEGVTEPERVGEGGGRDEGRVEAQDDGDGGPDDGVDGDEQGDDGDAVGGDAAEEIGLGGEFESPHGVGSRAADPAR</sequence>
<dbReference type="EMBL" id="PKSG01000791">
    <property type="protein sequence ID" value="POR32806.1"/>
    <property type="molecule type" value="Genomic_DNA"/>
</dbReference>
<feature type="compositionally biased region" description="Acidic residues" evidence="1">
    <location>
        <begin position="535"/>
        <end position="550"/>
    </location>
</feature>
<feature type="compositionally biased region" description="Basic and acidic residues" evidence="1">
    <location>
        <begin position="333"/>
        <end position="342"/>
    </location>
</feature>
<feature type="region of interest" description="Disordered" evidence="1">
    <location>
        <begin position="468"/>
        <end position="491"/>
    </location>
</feature>
<feature type="compositionally biased region" description="Basic and acidic residues" evidence="1">
    <location>
        <begin position="477"/>
        <end position="491"/>
    </location>
</feature>
<feature type="compositionally biased region" description="Low complexity" evidence="1">
    <location>
        <begin position="212"/>
        <end position="222"/>
    </location>
</feature>
<accession>A0A2S4KRJ6</accession>
<feature type="region of interest" description="Disordered" evidence="1">
    <location>
        <begin position="259"/>
        <end position="344"/>
    </location>
</feature>
<feature type="compositionally biased region" description="Basic and acidic residues" evidence="1">
    <location>
        <begin position="66"/>
        <end position="86"/>
    </location>
</feature>
<feature type="compositionally biased region" description="Polar residues" evidence="1">
    <location>
        <begin position="298"/>
        <end position="308"/>
    </location>
</feature>
<feature type="compositionally biased region" description="Basic and acidic residues" evidence="1">
    <location>
        <begin position="748"/>
        <end position="764"/>
    </location>
</feature>
<feature type="compositionally biased region" description="Polar residues" evidence="1">
    <location>
        <begin position="48"/>
        <end position="58"/>
    </location>
</feature>
<dbReference type="Proteomes" id="UP000237481">
    <property type="component" value="Unassembled WGS sequence"/>
</dbReference>
<feature type="region of interest" description="Disordered" evidence="1">
    <location>
        <begin position="208"/>
        <end position="243"/>
    </location>
</feature>
<feature type="compositionally biased region" description="Basic and acidic residues" evidence="1">
    <location>
        <begin position="263"/>
        <end position="272"/>
    </location>
</feature>
<name>A0A2S4KRJ6_9HYPO</name>
<evidence type="ECO:0000313" key="2">
    <source>
        <dbReference type="EMBL" id="POR32806.1"/>
    </source>
</evidence>
<keyword evidence="3" id="KW-1185">Reference proteome</keyword>
<protein>
    <submittedName>
        <fullName evidence="2">Uncharacterized protein</fullName>
    </submittedName>
</protein>
<comment type="caution">
    <text evidence="2">The sequence shown here is derived from an EMBL/GenBank/DDBJ whole genome shotgun (WGS) entry which is preliminary data.</text>
</comment>
<organism evidence="2 3">
    <name type="scientific">Tolypocladium paradoxum</name>
    <dbReference type="NCBI Taxonomy" id="94208"/>
    <lineage>
        <taxon>Eukaryota</taxon>
        <taxon>Fungi</taxon>
        <taxon>Dikarya</taxon>
        <taxon>Ascomycota</taxon>
        <taxon>Pezizomycotina</taxon>
        <taxon>Sordariomycetes</taxon>
        <taxon>Hypocreomycetidae</taxon>
        <taxon>Hypocreales</taxon>
        <taxon>Ophiocordycipitaceae</taxon>
        <taxon>Tolypocladium</taxon>
    </lineage>
</organism>